<evidence type="ECO:0000256" key="2">
    <source>
        <dbReference type="SAM" id="SignalP"/>
    </source>
</evidence>
<keyword evidence="4" id="KW-1185">Reference proteome</keyword>
<feature type="region of interest" description="Disordered" evidence="1">
    <location>
        <begin position="203"/>
        <end position="286"/>
    </location>
</feature>
<dbReference type="Proteomes" id="UP000708347">
    <property type="component" value="Unassembled WGS sequence"/>
</dbReference>
<organism evidence="3 4">
    <name type="scientific">Mycolicibacterium sphagni</name>
    <dbReference type="NCBI Taxonomy" id="1786"/>
    <lineage>
        <taxon>Bacteria</taxon>
        <taxon>Bacillati</taxon>
        <taxon>Actinomycetota</taxon>
        <taxon>Actinomycetes</taxon>
        <taxon>Mycobacteriales</taxon>
        <taxon>Mycobacteriaceae</taxon>
        <taxon>Mycolicibacterium</taxon>
    </lineage>
</organism>
<proteinExistence type="predicted"/>
<comment type="caution">
    <text evidence="3">The sequence shown here is derived from an EMBL/GenBank/DDBJ whole genome shotgun (WGS) entry which is preliminary data.</text>
</comment>
<sequence length="286" mass="29170">MLATGVSVTAAATIALAPLPTSAPPPSTHTAPVVLTGAWQDLQANVTEDLANLSTLLAASSSTPILNQLASNVATYGKWLVGQDGGSPEKVTQTIGEHLVAVATTLARYALLVPLSFVGPFVAPGVMLIQLVADTAKSPSTPQTVLQAFIDAPAVYLNTTFNCCSSPLFQLAFGLLNPGPLGYLLEVRSAIAAALRITAPAPPEPAASAMQVPEDTVSPAVAQSSRAPAVGQSLRSPQSDSNARKTSRAAKRPNVAHSAADSPKTPSPTGKGQSARTVKPGNQGTR</sequence>
<dbReference type="RefSeq" id="WP_174397553.1">
    <property type="nucleotide sequence ID" value="NZ_VBSB01000005.1"/>
</dbReference>
<protein>
    <submittedName>
        <fullName evidence="3">Uncharacterized protein</fullName>
    </submittedName>
</protein>
<reference evidence="3 4" key="1">
    <citation type="submission" date="2019-05" db="EMBL/GenBank/DDBJ databases">
        <title>Mycolicibacterium sphagni ENV482 genome assembly.</title>
        <authorList>
            <person name="Chen W."/>
            <person name="Faulkner N.W."/>
            <person name="Hyman M.R."/>
        </authorList>
    </citation>
    <scope>NUCLEOTIDE SEQUENCE [LARGE SCALE GENOMIC DNA]</scope>
    <source>
        <strain evidence="3 4">ENV482</strain>
    </source>
</reference>
<keyword evidence="2" id="KW-0732">Signal</keyword>
<dbReference type="EMBL" id="VBSB01000005">
    <property type="protein sequence ID" value="NTY59711.1"/>
    <property type="molecule type" value="Genomic_DNA"/>
</dbReference>
<name>A0ABX2JQ80_9MYCO</name>
<feature type="compositionally biased region" description="Polar residues" evidence="1">
    <location>
        <begin position="267"/>
        <end position="286"/>
    </location>
</feature>
<evidence type="ECO:0000313" key="3">
    <source>
        <dbReference type="EMBL" id="NTY59711.1"/>
    </source>
</evidence>
<evidence type="ECO:0000256" key="1">
    <source>
        <dbReference type="SAM" id="MobiDB-lite"/>
    </source>
</evidence>
<feature type="signal peptide" evidence="2">
    <location>
        <begin position="1"/>
        <end position="23"/>
    </location>
</feature>
<feature type="chain" id="PRO_5045067723" evidence="2">
    <location>
        <begin position="24"/>
        <end position="286"/>
    </location>
</feature>
<gene>
    <name evidence="3" type="ORF">FEG63_09110</name>
</gene>
<evidence type="ECO:0000313" key="4">
    <source>
        <dbReference type="Proteomes" id="UP000708347"/>
    </source>
</evidence>
<accession>A0ABX2JQ80</accession>